<dbReference type="EMBL" id="DS989726">
    <property type="protein sequence ID" value="EEA04827.1"/>
    <property type="molecule type" value="Genomic_DNA"/>
</dbReference>
<accession>B6A9D6</accession>
<keyword evidence="8" id="KW-1185">Reference proteome</keyword>
<feature type="region of interest" description="Disordered" evidence="5">
    <location>
        <begin position="261"/>
        <end position="289"/>
    </location>
</feature>
<feature type="compositionally biased region" description="Low complexity" evidence="5">
    <location>
        <begin position="279"/>
        <end position="289"/>
    </location>
</feature>
<dbReference type="PROSITE" id="PS50103">
    <property type="entry name" value="ZF_C3H1"/>
    <property type="match status" value="2"/>
</dbReference>
<dbReference type="InterPro" id="IPR000571">
    <property type="entry name" value="Znf_CCCH"/>
</dbReference>
<evidence type="ECO:0000256" key="5">
    <source>
        <dbReference type="SAM" id="MobiDB-lite"/>
    </source>
</evidence>
<keyword evidence="3 4" id="KW-0862">Zinc</keyword>
<dbReference type="GeneID" id="6994222"/>
<evidence type="ECO:0000313" key="7">
    <source>
        <dbReference type="EMBL" id="EEA04827.1"/>
    </source>
</evidence>
<feature type="zinc finger region" description="C3H1-type" evidence="4">
    <location>
        <begin position="58"/>
        <end position="92"/>
    </location>
</feature>
<dbReference type="RefSeq" id="XP_002139176.1">
    <property type="nucleotide sequence ID" value="XM_002139140.1"/>
</dbReference>
<evidence type="ECO:0000256" key="3">
    <source>
        <dbReference type="ARBA" id="ARBA00022833"/>
    </source>
</evidence>
<protein>
    <submittedName>
        <fullName evidence="7">Zinc finger, CCCH type domain-containing protein</fullName>
    </submittedName>
</protein>
<organism evidence="7 8">
    <name type="scientific">Cryptosporidium muris (strain RN66)</name>
    <dbReference type="NCBI Taxonomy" id="441375"/>
    <lineage>
        <taxon>Eukaryota</taxon>
        <taxon>Sar</taxon>
        <taxon>Alveolata</taxon>
        <taxon>Apicomplexa</taxon>
        <taxon>Conoidasida</taxon>
        <taxon>Coccidia</taxon>
        <taxon>Eucoccidiorida</taxon>
        <taxon>Eimeriorina</taxon>
        <taxon>Cryptosporidiidae</taxon>
        <taxon>Cryptosporidium</taxon>
    </lineage>
</organism>
<dbReference type="InterPro" id="IPR045234">
    <property type="entry name" value="Unkempt-like"/>
</dbReference>
<dbReference type="eggNOG" id="KOG1595">
    <property type="taxonomic scope" value="Eukaryota"/>
</dbReference>
<dbReference type="PANTHER" id="PTHR14493:SF50">
    <property type="entry name" value="RING FINGER PROTEIN UNKEMPT"/>
    <property type="match status" value="1"/>
</dbReference>
<evidence type="ECO:0000256" key="1">
    <source>
        <dbReference type="ARBA" id="ARBA00022723"/>
    </source>
</evidence>
<feature type="domain" description="C3H1-type" evidence="6">
    <location>
        <begin position="58"/>
        <end position="92"/>
    </location>
</feature>
<name>B6A9D6_CRYMR</name>
<dbReference type="Proteomes" id="UP000001460">
    <property type="component" value="Unassembled WGS sequence"/>
</dbReference>
<proteinExistence type="predicted"/>
<reference evidence="7" key="1">
    <citation type="submission" date="2008-06" db="EMBL/GenBank/DDBJ databases">
        <authorList>
            <person name="Lorenzi H."/>
            <person name="Inman J."/>
            <person name="Miller J."/>
            <person name="Schobel S."/>
            <person name="Amedeo P."/>
            <person name="Caler E.V."/>
            <person name="da Silva J."/>
        </authorList>
    </citation>
    <scope>NUCLEOTIDE SEQUENCE [LARGE SCALE GENOMIC DNA]</scope>
    <source>
        <strain evidence="7">RN66</strain>
    </source>
</reference>
<dbReference type="VEuPathDB" id="CryptoDB:CMU_038940"/>
<feature type="compositionally biased region" description="Polar residues" evidence="5">
    <location>
        <begin position="265"/>
        <end position="278"/>
    </location>
</feature>
<gene>
    <name evidence="7" type="ORF">CMU_038940</name>
</gene>
<feature type="zinc finger region" description="C3H1-type" evidence="4">
    <location>
        <begin position="14"/>
        <end position="42"/>
    </location>
</feature>
<keyword evidence="2 4" id="KW-0863">Zinc-finger</keyword>
<dbReference type="AlphaFoldDB" id="B6A9D6"/>
<dbReference type="SMART" id="SM00356">
    <property type="entry name" value="ZnF_C3H1"/>
    <property type="match status" value="3"/>
</dbReference>
<evidence type="ECO:0000259" key="6">
    <source>
        <dbReference type="PROSITE" id="PS50103"/>
    </source>
</evidence>
<dbReference type="OrthoDB" id="20534at2759"/>
<feature type="domain" description="C3H1-type" evidence="6">
    <location>
        <begin position="14"/>
        <end position="42"/>
    </location>
</feature>
<dbReference type="PANTHER" id="PTHR14493">
    <property type="entry name" value="UNKEMPT FAMILY MEMBER"/>
    <property type="match status" value="1"/>
</dbReference>
<evidence type="ECO:0000256" key="4">
    <source>
        <dbReference type="PROSITE-ProRule" id="PRU00723"/>
    </source>
</evidence>
<evidence type="ECO:0000256" key="2">
    <source>
        <dbReference type="ARBA" id="ARBA00022771"/>
    </source>
</evidence>
<dbReference type="GO" id="GO:0008270">
    <property type="term" value="F:zinc ion binding"/>
    <property type="evidence" value="ECO:0007669"/>
    <property type="project" value="UniProtKB-KW"/>
</dbReference>
<sequence length="289" mass="33541">MACPRLLSDSDLCRFRTKSCRRSKQLGCDFGITRCQYSHNVYWPRRCPFYLSNANTIRYIPVLCPDITIKDDESSISRCTRGGGCPFAHSYEEINYHPLMYKTRICEQFQRGDCTTYYCHLIHGLAERRETKIYILPYTQNIDVPDYPGVIIASKIDKQQSGKSSISMFLSKDNIDNHKSFNRKWSERILDEDSKGQCEFLNEKENISCEDKDSNLINVIRALVMDDDKGNGSINTEQLLSKDLDNTKTSRLGYNSDSKFRDSENFSSKVPNQYFNDENNNSSNFFTRR</sequence>
<dbReference type="STRING" id="441375.B6A9D6"/>
<evidence type="ECO:0000313" key="8">
    <source>
        <dbReference type="Proteomes" id="UP000001460"/>
    </source>
</evidence>
<dbReference type="Gene3D" id="3.30.1370.210">
    <property type="match status" value="1"/>
</dbReference>
<keyword evidence="1 4" id="KW-0479">Metal-binding</keyword>